<evidence type="ECO:0000256" key="12">
    <source>
        <dbReference type="ARBA" id="ARBA00023319"/>
    </source>
</evidence>
<dbReference type="PANTHER" id="PTHR24368:SF62">
    <property type="entry name" value="AMPHOTERIN-INDUCED PROTEIN 3"/>
    <property type="match status" value="1"/>
</dbReference>
<dbReference type="Gene3D" id="2.60.40.10">
    <property type="entry name" value="Immunoglobulins"/>
    <property type="match status" value="1"/>
</dbReference>
<keyword evidence="11" id="KW-0325">Glycoprotein</keyword>
<evidence type="ECO:0000256" key="7">
    <source>
        <dbReference type="ARBA" id="ARBA00022889"/>
    </source>
</evidence>
<feature type="domain" description="Ig-like" evidence="15">
    <location>
        <begin position="262"/>
        <end position="374"/>
    </location>
</feature>
<evidence type="ECO:0000256" key="8">
    <source>
        <dbReference type="ARBA" id="ARBA00022989"/>
    </source>
</evidence>
<dbReference type="EMBL" id="AFYH01041377">
    <property type="status" value="NOT_ANNOTATED_CDS"/>
    <property type="molecule type" value="Genomic_DNA"/>
</dbReference>
<dbReference type="InterPro" id="IPR031283">
    <property type="entry name" value="AMIGO"/>
</dbReference>
<dbReference type="InterPro" id="IPR013783">
    <property type="entry name" value="Ig-like_fold"/>
</dbReference>
<keyword evidence="17" id="KW-1185">Reference proteome</keyword>
<dbReference type="InterPro" id="IPR032675">
    <property type="entry name" value="LRR_dom_sf"/>
</dbReference>
<accession>H3A8R7</accession>
<keyword evidence="8 13" id="KW-1133">Transmembrane helix</keyword>
<evidence type="ECO:0000256" key="6">
    <source>
        <dbReference type="ARBA" id="ARBA00022737"/>
    </source>
</evidence>
<keyword evidence="3" id="KW-0433">Leucine-rich repeat</keyword>
<evidence type="ECO:0000256" key="4">
    <source>
        <dbReference type="ARBA" id="ARBA00022692"/>
    </source>
</evidence>
<feature type="chain" id="PRO_5003579686" evidence="14">
    <location>
        <begin position="34"/>
        <end position="510"/>
    </location>
</feature>
<dbReference type="AlphaFoldDB" id="H3A8R7"/>
<evidence type="ECO:0000256" key="5">
    <source>
        <dbReference type="ARBA" id="ARBA00022729"/>
    </source>
</evidence>
<dbReference type="OMA" id="TPCRCPP"/>
<feature type="transmembrane region" description="Helical" evidence="13">
    <location>
        <begin position="390"/>
        <end position="410"/>
    </location>
</feature>
<evidence type="ECO:0000256" key="13">
    <source>
        <dbReference type="SAM" id="Phobius"/>
    </source>
</evidence>
<evidence type="ECO:0000256" key="1">
    <source>
        <dbReference type="ARBA" id="ARBA00004479"/>
    </source>
</evidence>
<evidence type="ECO:0000256" key="9">
    <source>
        <dbReference type="ARBA" id="ARBA00023136"/>
    </source>
</evidence>
<comment type="similarity">
    <text evidence="2">Belongs to the immunoglobulin superfamily. AMIGO family.</text>
</comment>
<dbReference type="InterPro" id="IPR003599">
    <property type="entry name" value="Ig_sub"/>
</dbReference>
<evidence type="ECO:0000256" key="14">
    <source>
        <dbReference type="SAM" id="SignalP"/>
    </source>
</evidence>
<dbReference type="SUPFAM" id="SSF52058">
    <property type="entry name" value="L domain-like"/>
    <property type="match status" value="1"/>
</dbReference>
<dbReference type="InterPro" id="IPR036179">
    <property type="entry name" value="Ig-like_dom_sf"/>
</dbReference>
<evidence type="ECO:0000313" key="17">
    <source>
        <dbReference type="Proteomes" id="UP000008672"/>
    </source>
</evidence>
<feature type="signal peptide" evidence="14">
    <location>
        <begin position="1"/>
        <end position="33"/>
    </location>
</feature>
<dbReference type="Pfam" id="PF13855">
    <property type="entry name" value="LRR_8"/>
    <property type="match status" value="1"/>
</dbReference>
<sequence length="510" mass="57641">YSSTMTESRPTHLVKRCLAGMLIILELIAQAAASSLHSCPSVCICASDLLSCVNKNFQQVPSGLPSTAATLDLSHNALVRLQDYWLAQLPRLQTLRINHNRINHISTSAFHNATYLRQLDLSSNQLHSIEKHFFRELTNLEELLLYNNRIARVDNKAFTRLGSLQKVYLSWNLITDFPFSSIQELSHPHLRILDISSNKLTTIPIDEVTALPVSIKNGLYIHNNPLMCNCMLYSMFLHWEKHGFSSVRDFREEHTCLAFGEPRASVRFFKHYKIFENCTLAHSLLGIPEANLKVDIGESLLITCETSLQEEHTSYVWISPSREFITYPGNMNQTLRMYTNGTLEIKQAQQEDTGIYVCMAINKRLMRNETREVNVTVLHKKFEGEPFNTGLTTLLGCVVSLVLVLMYLYLTPCRCFCCKKPPPHTPSPPHECSAQSSILSATPPATDGTNRKISANKHVVFLEPIKEVQNGKIKLAISEDFQDAKNPKIQQLKSDTESISSVFSDTPIMS</sequence>
<dbReference type="Pfam" id="PF13927">
    <property type="entry name" value="Ig_3"/>
    <property type="match status" value="1"/>
</dbReference>
<evidence type="ECO:0000256" key="11">
    <source>
        <dbReference type="ARBA" id="ARBA00023180"/>
    </source>
</evidence>
<dbReference type="SMART" id="SM00365">
    <property type="entry name" value="LRR_SD22"/>
    <property type="match status" value="3"/>
</dbReference>
<dbReference type="InParanoid" id="H3A8R7"/>
<dbReference type="InterPro" id="IPR003591">
    <property type="entry name" value="Leu-rich_rpt_typical-subtyp"/>
</dbReference>
<dbReference type="GO" id="GO:0007420">
    <property type="term" value="P:brain development"/>
    <property type="evidence" value="ECO:0007669"/>
    <property type="project" value="TreeGrafter"/>
</dbReference>
<evidence type="ECO:0000256" key="2">
    <source>
        <dbReference type="ARBA" id="ARBA00005670"/>
    </source>
</evidence>
<dbReference type="eggNOG" id="ENOG502QUWU">
    <property type="taxonomic scope" value="Eukaryota"/>
</dbReference>
<evidence type="ECO:0000313" key="16">
    <source>
        <dbReference type="Ensembl" id="ENSLACP00000006038.1"/>
    </source>
</evidence>
<dbReference type="PROSITE" id="PS51450">
    <property type="entry name" value="LRR"/>
    <property type="match status" value="4"/>
</dbReference>
<dbReference type="GO" id="GO:0016020">
    <property type="term" value="C:membrane"/>
    <property type="evidence" value="ECO:0007669"/>
    <property type="project" value="UniProtKB-SubCell"/>
</dbReference>
<name>H3A8R7_LATCH</name>
<comment type="subcellular location">
    <subcellularLocation>
        <location evidence="1">Membrane</location>
        <topology evidence="1">Single-pass type I membrane protein</topology>
    </subcellularLocation>
</comment>
<evidence type="ECO:0000256" key="10">
    <source>
        <dbReference type="ARBA" id="ARBA00023157"/>
    </source>
</evidence>
<dbReference type="Gene3D" id="3.80.10.10">
    <property type="entry name" value="Ribonuclease Inhibitor"/>
    <property type="match status" value="1"/>
</dbReference>
<dbReference type="SUPFAM" id="SSF48726">
    <property type="entry name" value="Immunoglobulin"/>
    <property type="match status" value="1"/>
</dbReference>
<evidence type="ECO:0000259" key="15">
    <source>
        <dbReference type="PROSITE" id="PS50835"/>
    </source>
</evidence>
<keyword evidence="7" id="KW-0130">Cell adhesion</keyword>
<keyword evidence="4 13" id="KW-0812">Transmembrane</keyword>
<reference evidence="16" key="3">
    <citation type="submission" date="2025-09" db="UniProtKB">
        <authorList>
            <consortium name="Ensembl"/>
        </authorList>
    </citation>
    <scope>IDENTIFICATION</scope>
</reference>
<dbReference type="PANTHER" id="PTHR24368">
    <property type="entry name" value="AMPHOTERIN-INDUCED PROTEIN"/>
    <property type="match status" value="1"/>
</dbReference>
<keyword evidence="6" id="KW-0677">Repeat</keyword>
<dbReference type="SMART" id="SM00369">
    <property type="entry name" value="LRR_TYP"/>
    <property type="match status" value="6"/>
</dbReference>
<keyword evidence="5 14" id="KW-0732">Signal</keyword>
<dbReference type="PROSITE" id="PS50835">
    <property type="entry name" value="IG_LIKE"/>
    <property type="match status" value="1"/>
</dbReference>
<dbReference type="Proteomes" id="UP000008672">
    <property type="component" value="Unassembled WGS sequence"/>
</dbReference>
<evidence type="ECO:0000256" key="3">
    <source>
        <dbReference type="ARBA" id="ARBA00022614"/>
    </source>
</evidence>
<protein>
    <submittedName>
        <fullName evidence="16">Adhesion molecule with Ig like domain 3</fullName>
    </submittedName>
</protein>
<keyword evidence="10" id="KW-1015">Disulfide bond</keyword>
<reference evidence="17" key="1">
    <citation type="submission" date="2011-08" db="EMBL/GenBank/DDBJ databases">
        <title>The draft genome of Latimeria chalumnae.</title>
        <authorList>
            <person name="Di Palma F."/>
            <person name="Alfoldi J."/>
            <person name="Johnson J."/>
            <person name="Berlin A."/>
            <person name="Gnerre S."/>
            <person name="Jaffe D."/>
            <person name="MacCallum I."/>
            <person name="Young S."/>
            <person name="Walker B.J."/>
            <person name="Lander E."/>
            <person name="Lindblad-Toh K."/>
        </authorList>
    </citation>
    <scope>NUCLEOTIDE SEQUENCE [LARGE SCALE GENOMIC DNA]</scope>
    <source>
        <strain evidence="17">Wild caught</strain>
    </source>
</reference>
<dbReference type="GeneTree" id="ENSGT00950000183146"/>
<proteinExistence type="inferred from homology"/>
<dbReference type="InterPro" id="IPR007110">
    <property type="entry name" value="Ig-like_dom"/>
</dbReference>
<keyword evidence="9 13" id="KW-0472">Membrane</keyword>
<dbReference type="FunCoup" id="H3A8R7">
    <property type="interactions" value="57"/>
</dbReference>
<dbReference type="SMART" id="SM00409">
    <property type="entry name" value="IG"/>
    <property type="match status" value="1"/>
</dbReference>
<reference evidence="16" key="2">
    <citation type="submission" date="2025-08" db="UniProtKB">
        <authorList>
            <consortium name="Ensembl"/>
        </authorList>
    </citation>
    <scope>IDENTIFICATION</scope>
</reference>
<dbReference type="InterPro" id="IPR001611">
    <property type="entry name" value="Leu-rich_rpt"/>
</dbReference>
<dbReference type="Ensembl" id="ENSLACT00000006090.1">
    <property type="protein sequence ID" value="ENSLACP00000006038.1"/>
    <property type="gene ID" value="ENSLACG00000005360.1"/>
</dbReference>
<gene>
    <name evidence="16" type="primary">AMIGO3</name>
</gene>
<dbReference type="GO" id="GO:0007155">
    <property type="term" value="P:cell adhesion"/>
    <property type="evidence" value="ECO:0007669"/>
    <property type="project" value="UniProtKB-KW"/>
</dbReference>
<organism evidence="16 17">
    <name type="scientific">Latimeria chalumnae</name>
    <name type="common">Coelacanth</name>
    <dbReference type="NCBI Taxonomy" id="7897"/>
    <lineage>
        <taxon>Eukaryota</taxon>
        <taxon>Metazoa</taxon>
        <taxon>Chordata</taxon>
        <taxon>Craniata</taxon>
        <taxon>Vertebrata</taxon>
        <taxon>Euteleostomi</taxon>
        <taxon>Coelacanthiformes</taxon>
        <taxon>Coelacanthidae</taxon>
        <taxon>Latimeria</taxon>
    </lineage>
</organism>
<keyword evidence="12" id="KW-0393">Immunoglobulin domain</keyword>
<dbReference type="STRING" id="7897.ENSLACP00000006038"/>
<dbReference type="Pfam" id="PF00560">
    <property type="entry name" value="LRR_1"/>
    <property type="match status" value="1"/>
</dbReference>
<dbReference type="HOGENOM" id="CLU_030478_0_0_1"/>